<dbReference type="Proteomes" id="UP001218218">
    <property type="component" value="Unassembled WGS sequence"/>
</dbReference>
<protein>
    <submittedName>
        <fullName evidence="1">Uncharacterized protein</fullName>
    </submittedName>
</protein>
<dbReference type="AlphaFoldDB" id="A0AAD7ABV8"/>
<keyword evidence="2" id="KW-1185">Reference proteome</keyword>
<dbReference type="EMBL" id="JARIHO010000010">
    <property type="protein sequence ID" value="KAJ7354467.1"/>
    <property type="molecule type" value="Genomic_DNA"/>
</dbReference>
<accession>A0AAD7ABV8</accession>
<organism evidence="1 2">
    <name type="scientific">Mycena albidolilacea</name>
    <dbReference type="NCBI Taxonomy" id="1033008"/>
    <lineage>
        <taxon>Eukaryota</taxon>
        <taxon>Fungi</taxon>
        <taxon>Dikarya</taxon>
        <taxon>Basidiomycota</taxon>
        <taxon>Agaricomycotina</taxon>
        <taxon>Agaricomycetes</taxon>
        <taxon>Agaricomycetidae</taxon>
        <taxon>Agaricales</taxon>
        <taxon>Marasmiineae</taxon>
        <taxon>Mycenaceae</taxon>
        <taxon>Mycena</taxon>
    </lineage>
</organism>
<sequence length="218" mass="23828">MLPSYFLTPSSPCTWTRTTLNLATVAAVLHHSDLDTMHQLQFPHLPAAGPFCSIYSAGDTQFSVVGVEHVATTFGLAYTEAVGLRRASGRIPLPSPLRPYLVVWCNNQHHPDVFPYSFAFASQPNQFVLSPCQFLKFPAWKVSRRFGSVKPSAIQNSVHGNSYSSRSFGTHTKRAERTTGSLGTIRTACQFPLQDTVVRPFFGAPRRAAGTAEAVGSI</sequence>
<comment type="caution">
    <text evidence="1">The sequence shown here is derived from an EMBL/GenBank/DDBJ whole genome shotgun (WGS) entry which is preliminary data.</text>
</comment>
<evidence type="ECO:0000313" key="2">
    <source>
        <dbReference type="Proteomes" id="UP001218218"/>
    </source>
</evidence>
<proteinExistence type="predicted"/>
<reference evidence="1" key="1">
    <citation type="submission" date="2023-03" db="EMBL/GenBank/DDBJ databases">
        <title>Massive genome expansion in bonnet fungi (Mycena s.s.) driven by repeated elements and novel gene families across ecological guilds.</title>
        <authorList>
            <consortium name="Lawrence Berkeley National Laboratory"/>
            <person name="Harder C.B."/>
            <person name="Miyauchi S."/>
            <person name="Viragh M."/>
            <person name="Kuo A."/>
            <person name="Thoen E."/>
            <person name="Andreopoulos B."/>
            <person name="Lu D."/>
            <person name="Skrede I."/>
            <person name="Drula E."/>
            <person name="Henrissat B."/>
            <person name="Morin E."/>
            <person name="Kohler A."/>
            <person name="Barry K."/>
            <person name="LaButti K."/>
            <person name="Morin E."/>
            <person name="Salamov A."/>
            <person name="Lipzen A."/>
            <person name="Mereny Z."/>
            <person name="Hegedus B."/>
            <person name="Baldrian P."/>
            <person name="Stursova M."/>
            <person name="Weitz H."/>
            <person name="Taylor A."/>
            <person name="Grigoriev I.V."/>
            <person name="Nagy L.G."/>
            <person name="Martin F."/>
            <person name="Kauserud H."/>
        </authorList>
    </citation>
    <scope>NUCLEOTIDE SEQUENCE</scope>
    <source>
        <strain evidence="1">CBHHK002</strain>
    </source>
</reference>
<name>A0AAD7ABV8_9AGAR</name>
<evidence type="ECO:0000313" key="1">
    <source>
        <dbReference type="EMBL" id="KAJ7354467.1"/>
    </source>
</evidence>
<gene>
    <name evidence="1" type="ORF">DFH08DRAFT_804369</name>
</gene>